<dbReference type="Proteomes" id="UP000037685">
    <property type="component" value="Unassembled WGS sequence"/>
</dbReference>
<keyword evidence="1" id="KW-1133">Transmembrane helix</keyword>
<proteinExistence type="predicted"/>
<accession>A0A0M9AIA2</accession>
<keyword evidence="1" id="KW-0472">Membrane</keyword>
<comment type="caution">
    <text evidence="2">The sequence shown here is derived from an EMBL/GenBank/DDBJ whole genome shotgun (WGS) entry which is preliminary data.</text>
</comment>
<dbReference type="EMBL" id="LHCI01000004">
    <property type="protein sequence ID" value="KOX91272.1"/>
    <property type="molecule type" value="Genomic_DNA"/>
</dbReference>
<evidence type="ECO:0000256" key="1">
    <source>
        <dbReference type="SAM" id="Phobius"/>
    </source>
</evidence>
<reference evidence="2 4" key="1">
    <citation type="submission" date="2015-07" db="EMBL/GenBank/DDBJ databases">
        <authorList>
            <person name="Noorani M."/>
        </authorList>
    </citation>
    <scope>NUCLEOTIDE SEQUENCE [LARGE SCALE GENOMIC DNA]</scope>
    <source>
        <strain evidence="4">ATCC 25104 / DSM 625 / JCM 10724 / NBRC 103206 / NCIMB 11243 / YT-1</strain>
        <strain evidence="2">YT-1</strain>
    </source>
</reference>
<keyword evidence="1" id="KW-0812">Transmembrane</keyword>
<evidence type="ECO:0000313" key="4">
    <source>
        <dbReference type="Proteomes" id="UP000037685"/>
    </source>
</evidence>
<evidence type="ECO:0000313" key="2">
    <source>
        <dbReference type="EMBL" id="KOX91181.1"/>
    </source>
</evidence>
<protein>
    <submittedName>
        <fullName evidence="2">Uncharacterized protein</fullName>
    </submittedName>
</protein>
<sequence length="53" mass="5825">MEVCAANFLADLVNLTLVMNFGLILGAFLGQIARDLKEGRFRKQEVRTTVLAG</sequence>
<dbReference type="PATRIC" id="fig|271.14.peg.12"/>
<name>A0A0M9AIA2_THEAQ</name>
<organism evidence="2 4">
    <name type="scientific">Thermus aquaticus</name>
    <dbReference type="NCBI Taxonomy" id="271"/>
    <lineage>
        <taxon>Bacteria</taxon>
        <taxon>Thermotogati</taxon>
        <taxon>Deinococcota</taxon>
        <taxon>Deinococci</taxon>
        <taxon>Thermales</taxon>
        <taxon>Thermaceae</taxon>
        <taxon>Thermus</taxon>
    </lineage>
</organism>
<feature type="transmembrane region" description="Helical" evidence="1">
    <location>
        <begin position="12"/>
        <end position="33"/>
    </location>
</feature>
<gene>
    <name evidence="3" type="ORF">BVI061214_00008</name>
    <name evidence="2" type="ORF">BVI061214_00105</name>
</gene>
<dbReference type="EMBL" id="LHCI01000104">
    <property type="protein sequence ID" value="KOX91181.1"/>
    <property type="molecule type" value="Genomic_DNA"/>
</dbReference>
<evidence type="ECO:0000313" key="3">
    <source>
        <dbReference type="EMBL" id="KOX91272.1"/>
    </source>
</evidence>
<dbReference type="AlphaFoldDB" id="A0A0M9AIA2"/>